<dbReference type="EMBL" id="CM010631">
    <property type="protein sequence ID" value="RID65760.1"/>
    <property type="molecule type" value="Genomic_DNA"/>
</dbReference>
<evidence type="ECO:0000313" key="4">
    <source>
        <dbReference type="Proteomes" id="UP000264353"/>
    </source>
</evidence>
<evidence type="ECO:0000313" key="3">
    <source>
        <dbReference type="EMBL" id="RID65760.1"/>
    </source>
</evidence>
<dbReference type="GO" id="GO:0046983">
    <property type="term" value="F:protein dimerization activity"/>
    <property type="evidence" value="ECO:0007669"/>
    <property type="project" value="InterPro"/>
</dbReference>
<dbReference type="SUPFAM" id="SSF53098">
    <property type="entry name" value="Ribonuclease H-like"/>
    <property type="match status" value="1"/>
</dbReference>
<dbReference type="InterPro" id="IPR008906">
    <property type="entry name" value="HATC_C_dom"/>
</dbReference>
<evidence type="ECO:0000259" key="2">
    <source>
        <dbReference type="Pfam" id="PF05699"/>
    </source>
</evidence>
<dbReference type="Pfam" id="PF05699">
    <property type="entry name" value="Dimer_Tnp_hAT"/>
    <property type="match status" value="1"/>
</dbReference>
<feature type="region of interest" description="Disordered" evidence="1">
    <location>
        <begin position="1"/>
        <end position="26"/>
    </location>
</feature>
<name>A0A397ZQV6_BRACM</name>
<feature type="domain" description="HAT C-terminal dimerisation" evidence="2">
    <location>
        <begin position="145"/>
        <end position="209"/>
    </location>
</feature>
<reference evidence="3 4" key="1">
    <citation type="submission" date="2018-06" db="EMBL/GenBank/DDBJ databases">
        <title>WGS assembly of Brassica rapa FPsc.</title>
        <authorList>
            <person name="Bowman J."/>
            <person name="Kohchi T."/>
            <person name="Yamato K."/>
            <person name="Jenkins J."/>
            <person name="Shu S."/>
            <person name="Ishizaki K."/>
            <person name="Yamaoka S."/>
            <person name="Nishihama R."/>
            <person name="Nakamura Y."/>
            <person name="Berger F."/>
            <person name="Adam C."/>
            <person name="Aki S."/>
            <person name="Althoff F."/>
            <person name="Araki T."/>
            <person name="Arteaga-Vazquez M."/>
            <person name="Balasubrmanian S."/>
            <person name="Bauer D."/>
            <person name="Boehm C."/>
            <person name="Briginshaw L."/>
            <person name="Caballero-Perez J."/>
            <person name="Catarino B."/>
            <person name="Chen F."/>
            <person name="Chiyoda S."/>
            <person name="Chovatia M."/>
            <person name="Davies K."/>
            <person name="Delmans M."/>
            <person name="Demura T."/>
            <person name="Dierschke T."/>
            <person name="Dolan L."/>
            <person name="Dorantes-Acosta A."/>
            <person name="Eklund D."/>
            <person name="Florent S."/>
            <person name="Flores-Sandoval E."/>
            <person name="Fujiyama A."/>
            <person name="Fukuzawa H."/>
            <person name="Galik B."/>
            <person name="Grimanelli D."/>
            <person name="Grimwood J."/>
            <person name="Grossniklaus U."/>
            <person name="Hamada T."/>
            <person name="Haseloff J."/>
            <person name="Hetherington A."/>
            <person name="Higo A."/>
            <person name="Hirakawa Y."/>
            <person name="Hundley H."/>
            <person name="Ikeda Y."/>
            <person name="Inoue K."/>
            <person name="Inoue S."/>
            <person name="Ishida S."/>
            <person name="Jia Q."/>
            <person name="Kakita M."/>
            <person name="Kanazawa T."/>
            <person name="Kawai Y."/>
            <person name="Kawashima T."/>
            <person name="Kennedy M."/>
            <person name="Kinose K."/>
            <person name="Kinoshita T."/>
            <person name="Kohara Y."/>
            <person name="Koide E."/>
            <person name="Komatsu K."/>
            <person name="Kopischke S."/>
            <person name="Kubo M."/>
            <person name="Kyozuka J."/>
            <person name="Lagercrantz U."/>
            <person name="Lin S."/>
            <person name="Lindquist E."/>
            <person name="Lipzen A."/>
            <person name="Lu C."/>
            <person name="Luna E."/>
            <person name="Martienssen R."/>
            <person name="Minamino N."/>
            <person name="Mizutani M."/>
            <person name="Mizutani M."/>
            <person name="Mochizuki N."/>
            <person name="Monte I."/>
            <person name="Mosher R."/>
            <person name="Nagasaki H."/>
            <person name="Nakagami H."/>
            <person name="Naramoto S."/>
            <person name="Nishitani K."/>
            <person name="Ohtani M."/>
            <person name="Okamoto T."/>
            <person name="Okumura M."/>
            <person name="Phillips J."/>
            <person name="Pollak B."/>
            <person name="Reinders A."/>
            <person name="Roevekamp M."/>
            <person name="Sano R."/>
            <person name="Sawa S."/>
            <person name="Schmid M."/>
            <person name="Shirakawa M."/>
            <person name="Solano R."/>
            <person name="Spunde A."/>
            <person name="Suetsugu N."/>
            <person name="Sugano S."/>
            <person name="Sugiyama A."/>
            <person name="Sun R."/>
            <person name="Suzuki Y."/>
            <person name="Takenaka M."/>
            <person name="Takezawa D."/>
            <person name="Tomogane H."/>
            <person name="Tsuzuki M."/>
            <person name="Ueda T."/>
            <person name="Umeda M."/>
            <person name="Ward J."/>
            <person name="Watanabe Y."/>
            <person name="Yazaki K."/>
            <person name="Yokoyama R."/>
            <person name="Yoshitake Y."/>
            <person name="Yotsui I."/>
            <person name="Zachgo S."/>
            <person name="Schmutz J."/>
        </authorList>
    </citation>
    <scope>NUCLEOTIDE SEQUENCE [LARGE SCALE GENOMIC DNA]</scope>
    <source>
        <strain evidence="4">cv. B-3</strain>
    </source>
</reference>
<feature type="region of interest" description="Disordered" evidence="1">
    <location>
        <begin position="273"/>
        <end position="299"/>
    </location>
</feature>
<dbReference type="Proteomes" id="UP000264353">
    <property type="component" value="Chromosome A4"/>
</dbReference>
<accession>A0A397ZQV6</accession>
<dbReference type="AlphaFoldDB" id="A0A397ZQV6"/>
<dbReference type="PANTHER" id="PTHR32166">
    <property type="entry name" value="OSJNBA0013A04.12 PROTEIN"/>
    <property type="match status" value="1"/>
</dbReference>
<dbReference type="PANTHER" id="PTHR32166:SF122">
    <property type="entry name" value="OS09G0499600 PROTEIN"/>
    <property type="match status" value="1"/>
</dbReference>
<gene>
    <name evidence="3" type="ORF">BRARA_D00938</name>
</gene>
<protein>
    <recommendedName>
        <fullName evidence="2">HAT C-terminal dimerisation domain-containing protein</fullName>
    </recommendedName>
</protein>
<evidence type="ECO:0000256" key="1">
    <source>
        <dbReference type="SAM" id="MobiDB-lite"/>
    </source>
</evidence>
<proteinExistence type="predicted"/>
<feature type="compositionally biased region" description="Polar residues" evidence="1">
    <location>
        <begin position="1"/>
        <end position="20"/>
    </location>
</feature>
<dbReference type="InterPro" id="IPR012337">
    <property type="entry name" value="RNaseH-like_sf"/>
</dbReference>
<organism evidence="3 4">
    <name type="scientific">Brassica campestris</name>
    <name type="common">Field mustard</name>
    <dbReference type="NCBI Taxonomy" id="3711"/>
    <lineage>
        <taxon>Eukaryota</taxon>
        <taxon>Viridiplantae</taxon>
        <taxon>Streptophyta</taxon>
        <taxon>Embryophyta</taxon>
        <taxon>Tracheophyta</taxon>
        <taxon>Spermatophyta</taxon>
        <taxon>Magnoliopsida</taxon>
        <taxon>eudicotyledons</taxon>
        <taxon>Gunneridae</taxon>
        <taxon>Pentapetalae</taxon>
        <taxon>rosids</taxon>
        <taxon>malvids</taxon>
        <taxon>Brassicales</taxon>
        <taxon>Brassicaceae</taxon>
        <taxon>Brassiceae</taxon>
        <taxon>Brassica</taxon>
    </lineage>
</organism>
<sequence length="352" mass="40624">MTQFLKQQKPLTDMVNSPEWSESKWPKEDGARKVRQYLMQASFWNNIRRALMLMTPLVKVLRMVDGEKKPAMGYNYTAMDSAKETIARDLNWNKEKYEKAFEIIDKRLVPDTETQDKRMTELDAFKDATGIFGHDMAIRQKDIKAPAEWWSCYGSSAPNLRSFAVKILSLTCSATGCERNWSDFQLLHTKKRNRLAQHRLNNMVFVKYNRALKRRSLRSVCVTRDPILLDEIDDINDWLIGRMDGDSSDNDDLVWGDDDLSWNVVSQAMGVEEPSYSTRRAGAKRASSSKTDKGKGIASSNHKKCYIPYAPSMTLVDEEDELEEDLDEDDLGYEDVEYDDENENIGVFEDQF</sequence>